<evidence type="ECO:0000256" key="9">
    <source>
        <dbReference type="ARBA" id="ARBA00023128"/>
    </source>
</evidence>
<reference evidence="15 16" key="1">
    <citation type="journal article" date="2016" name="Mol. Biol. Evol.">
        <title>Comparative Genomics of Early-Diverging Mushroom-Forming Fungi Provides Insights into the Origins of Lignocellulose Decay Capabilities.</title>
        <authorList>
            <person name="Nagy L.G."/>
            <person name="Riley R."/>
            <person name="Tritt A."/>
            <person name="Adam C."/>
            <person name="Daum C."/>
            <person name="Floudas D."/>
            <person name="Sun H."/>
            <person name="Yadav J.S."/>
            <person name="Pangilinan J."/>
            <person name="Larsson K.H."/>
            <person name="Matsuura K."/>
            <person name="Barry K."/>
            <person name="Labutti K."/>
            <person name="Kuo R."/>
            <person name="Ohm R.A."/>
            <person name="Bhattacharya S.S."/>
            <person name="Shirouzu T."/>
            <person name="Yoshinaga Y."/>
            <person name="Martin F.M."/>
            <person name="Grigoriev I.V."/>
            <person name="Hibbett D.S."/>
        </authorList>
    </citation>
    <scope>NUCLEOTIDE SEQUENCE [LARGE SCALE GENOMIC DNA]</scope>
    <source>
        <strain evidence="15 16">L-15889</strain>
    </source>
</reference>
<evidence type="ECO:0000313" key="16">
    <source>
        <dbReference type="Proteomes" id="UP000076727"/>
    </source>
</evidence>
<dbReference type="Proteomes" id="UP000076727">
    <property type="component" value="Unassembled WGS sequence"/>
</dbReference>
<evidence type="ECO:0000256" key="1">
    <source>
        <dbReference type="ARBA" id="ARBA00004434"/>
    </source>
</evidence>
<dbReference type="PROSITE" id="PS00674">
    <property type="entry name" value="AAA"/>
    <property type="match status" value="1"/>
</dbReference>
<accession>A0A165QE70</accession>
<dbReference type="Pfam" id="PF00004">
    <property type="entry name" value="AAA"/>
    <property type="match status" value="1"/>
</dbReference>
<dbReference type="GO" id="GO:0005524">
    <property type="term" value="F:ATP binding"/>
    <property type="evidence" value="ECO:0007669"/>
    <property type="project" value="UniProtKB-KW"/>
</dbReference>
<dbReference type="Pfam" id="PF25426">
    <property type="entry name" value="AAA_lid_BCS1"/>
    <property type="match status" value="1"/>
</dbReference>
<evidence type="ECO:0000256" key="6">
    <source>
        <dbReference type="ARBA" id="ARBA00022801"/>
    </source>
</evidence>
<keyword evidence="7 12" id="KW-0067">ATP-binding</keyword>
<dbReference type="SMART" id="SM01024">
    <property type="entry name" value="BCS1_N"/>
    <property type="match status" value="1"/>
</dbReference>
<organism evidence="15 16">
    <name type="scientific">Daedalea quercina L-15889</name>
    <dbReference type="NCBI Taxonomy" id="1314783"/>
    <lineage>
        <taxon>Eukaryota</taxon>
        <taxon>Fungi</taxon>
        <taxon>Dikarya</taxon>
        <taxon>Basidiomycota</taxon>
        <taxon>Agaricomycotina</taxon>
        <taxon>Agaricomycetes</taxon>
        <taxon>Polyporales</taxon>
        <taxon>Fomitopsis</taxon>
    </lineage>
</organism>
<feature type="domain" description="BCS1 N-terminal" evidence="14">
    <location>
        <begin position="30"/>
        <end position="208"/>
    </location>
</feature>
<dbReference type="GO" id="GO:0016887">
    <property type="term" value="F:ATP hydrolysis activity"/>
    <property type="evidence" value="ECO:0007669"/>
    <property type="project" value="InterPro"/>
</dbReference>
<evidence type="ECO:0000256" key="3">
    <source>
        <dbReference type="ARBA" id="ARBA00022692"/>
    </source>
</evidence>
<keyword evidence="5" id="KW-0999">Mitochondrion inner membrane</keyword>
<evidence type="ECO:0000256" key="7">
    <source>
        <dbReference type="ARBA" id="ARBA00022840"/>
    </source>
</evidence>
<dbReference type="EMBL" id="KV429059">
    <property type="protein sequence ID" value="KZT69337.1"/>
    <property type="molecule type" value="Genomic_DNA"/>
</dbReference>
<keyword evidence="16" id="KW-1185">Reference proteome</keyword>
<dbReference type="InterPro" id="IPR057495">
    <property type="entry name" value="AAA_lid_BCS1"/>
</dbReference>
<proteinExistence type="inferred from homology"/>
<dbReference type="AlphaFoldDB" id="A0A165QE70"/>
<dbReference type="Pfam" id="PF08740">
    <property type="entry name" value="BCS1_N"/>
    <property type="match status" value="1"/>
</dbReference>
<evidence type="ECO:0000256" key="5">
    <source>
        <dbReference type="ARBA" id="ARBA00022792"/>
    </source>
</evidence>
<dbReference type="InterPro" id="IPR027417">
    <property type="entry name" value="P-loop_NTPase"/>
</dbReference>
<sequence length="520" mass="58720">MQEPNDQPASLSAMFTMLSLSSMPEWLNLIIMGGVIEISRRVFYRLWDMIINAFWVTISFDDEDVAYTWVQYWLARHPSWRKARSVEATTTSYGINAQEVAIPGQEDDRLSSRKVSYKPGRLDSHRMWYKGHYTIVSRSHIASNYYRVKESVHISLLSWNSTIMDDVVLEAKRAYQQAEARLVSVYGSDASNKWRFIISRPKRLLESIILDTGVKELLVNDTRNFLASKDWYTRRGIPFRRGYLLYGVPGSGKTSIIHSIAGELGLDVYVLTLSRVGLDDTGLNHLLSDLPERCITLLEDVDVAFKKGINRNLPSTHAPPRDSGRVFKDEDGSTIELEEKQDMMEGRVTLSGLLNALDGIGAQEGRILFATTNNYSALDAALIRPGRMDLHIEFKLATKEQARGLFEAFYSPPGAPDEALSEKYTDDEDLLSMPTTPETAEKQQLLSQSLRSATLPRAKSRVLAAQFAEAIPEREFSMASLQGYLMMYMVRPYDAAKNVGAWVDKERAESVESAQELTVI</sequence>
<dbReference type="InterPro" id="IPR050747">
    <property type="entry name" value="Mitochondrial_chaperone_BCS1"/>
</dbReference>
<evidence type="ECO:0000256" key="2">
    <source>
        <dbReference type="ARBA" id="ARBA00007448"/>
    </source>
</evidence>
<evidence type="ECO:0000256" key="12">
    <source>
        <dbReference type="RuleBase" id="RU003651"/>
    </source>
</evidence>
<evidence type="ECO:0000259" key="13">
    <source>
        <dbReference type="SMART" id="SM00382"/>
    </source>
</evidence>
<dbReference type="OrthoDB" id="10251412at2759"/>
<comment type="similarity">
    <text evidence="2">Belongs to the AAA ATPase family. BCS1 subfamily.</text>
</comment>
<feature type="domain" description="AAA+ ATPase" evidence="13">
    <location>
        <begin position="239"/>
        <end position="398"/>
    </location>
</feature>
<dbReference type="SMART" id="SM00382">
    <property type="entry name" value="AAA"/>
    <property type="match status" value="1"/>
</dbReference>
<dbReference type="SUPFAM" id="SSF52540">
    <property type="entry name" value="P-loop containing nucleoside triphosphate hydrolases"/>
    <property type="match status" value="1"/>
</dbReference>
<keyword evidence="6 15" id="KW-0378">Hydrolase</keyword>
<evidence type="ECO:0000259" key="14">
    <source>
        <dbReference type="SMART" id="SM01024"/>
    </source>
</evidence>
<dbReference type="STRING" id="1314783.A0A165QE70"/>
<dbReference type="Gene3D" id="3.40.50.300">
    <property type="entry name" value="P-loop containing nucleotide triphosphate hydrolases"/>
    <property type="match status" value="1"/>
</dbReference>
<protein>
    <submittedName>
        <fullName evidence="15">p-loop containing nucleoside triphosphate hydrolase protein</fullName>
    </submittedName>
</protein>
<keyword evidence="10" id="KW-0472">Membrane</keyword>
<keyword evidence="4 12" id="KW-0547">Nucleotide-binding</keyword>
<name>A0A165QE70_9APHY</name>
<keyword evidence="9" id="KW-0496">Mitochondrion</keyword>
<evidence type="ECO:0000313" key="15">
    <source>
        <dbReference type="EMBL" id="KZT69337.1"/>
    </source>
</evidence>
<comment type="subcellular location">
    <subcellularLocation>
        <location evidence="1">Mitochondrion inner membrane</location>
        <topology evidence="1">Single-pass membrane protein</topology>
    </subcellularLocation>
</comment>
<dbReference type="PANTHER" id="PTHR23070">
    <property type="entry name" value="BCS1 AAA-TYPE ATPASE"/>
    <property type="match status" value="1"/>
</dbReference>
<dbReference type="InterPro" id="IPR003960">
    <property type="entry name" value="ATPase_AAA_CS"/>
</dbReference>
<evidence type="ECO:0000256" key="4">
    <source>
        <dbReference type="ARBA" id="ARBA00022741"/>
    </source>
</evidence>
<evidence type="ECO:0000256" key="8">
    <source>
        <dbReference type="ARBA" id="ARBA00022989"/>
    </source>
</evidence>
<keyword evidence="3" id="KW-0812">Transmembrane</keyword>
<evidence type="ECO:0000256" key="10">
    <source>
        <dbReference type="ARBA" id="ARBA00023136"/>
    </source>
</evidence>
<dbReference type="InterPro" id="IPR014851">
    <property type="entry name" value="BCS1_N"/>
</dbReference>
<dbReference type="GO" id="GO:0005743">
    <property type="term" value="C:mitochondrial inner membrane"/>
    <property type="evidence" value="ECO:0007669"/>
    <property type="project" value="UniProtKB-SubCell"/>
</dbReference>
<evidence type="ECO:0000256" key="11">
    <source>
        <dbReference type="ARBA" id="ARBA00048778"/>
    </source>
</evidence>
<keyword evidence="8" id="KW-1133">Transmembrane helix</keyword>
<comment type="catalytic activity">
    <reaction evidence="11">
        <text>ATP + H2O = ADP + phosphate + H(+)</text>
        <dbReference type="Rhea" id="RHEA:13065"/>
        <dbReference type="ChEBI" id="CHEBI:15377"/>
        <dbReference type="ChEBI" id="CHEBI:15378"/>
        <dbReference type="ChEBI" id="CHEBI:30616"/>
        <dbReference type="ChEBI" id="CHEBI:43474"/>
        <dbReference type="ChEBI" id="CHEBI:456216"/>
    </reaction>
    <physiologicalReaction direction="left-to-right" evidence="11">
        <dbReference type="Rhea" id="RHEA:13066"/>
    </physiologicalReaction>
</comment>
<dbReference type="InterPro" id="IPR003959">
    <property type="entry name" value="ATPase_AAA_core"/>
</dbReference>
<dbReference type="InterPro" id="IPR003593">
    <property type="entry name" value="AAA+_ATPase"/>
</dbReference>
<gene>
    <name evidence="15" type="ORF">DAEQUDRAFT_669761</name>
</gene>